<keyword evidence="1" id="KW-0732">Signal</keyword>
<dbReference type="InterPro" id="IPR012338">
    <property type="entry name" value="Beta-lactam/transpept-like"/>
</dbReference>
<dbReference type="EMBL" id="MU858184">
    <property type="protein sequence ID" value="KAK4210117.1"/>
    <property type="molecule type" value="Genomic_DNA"/>
</dbReference>
<keyword evidence="4" id="KW-1185">Reference proteome</keyword>
<reference evidence="3" key="1">
    <citation type="journal article" date="2023" name="Mol. Phylogenet. Evol.">
        <title>Genome-scale phylogeny and comparative genomics of the fungal order Sordariales.</title>
        <authorList>
            <person name="Hensen N."/>
            <person name="Bonometti L."/>
            <person name="Westerberg I."/>
            <person name="Brannstrom I.O."/>
            <person name="Guillou S."/>
            <person name="Cros-Aarteil S."/>
            <person name="Calhoun S."/>
            <person name="Haridas S."/>
            <person name="Kuo A."/>
            <person name="Mondo S."/>
            <person name="Pangilinan J."/>
            <person name="Riley R."/>
            <person name="LaButti K."/>
            <person name="Andreopoulos B."/>
            <person name="Lipzen A."/>
            <person name="Chen C."/>
            <person name="Yan M."/>
            <person name="Daum C."/>
            <person name="Ng V."/>
            <person name="Clum A."/>
            <person name="Steindorff A."/>
            <person name="Ohm R.A."/>
            <person name="Martin F."/>
            <person name="Silar P."/>
            <person name="Natvig D.O."/>
            <person name="Lalanne C."/>
            <person name="Gautier V."/>
            <person name="Ament-Velasquez S.L."/>
            <person name="Kruys A."/>
            <person name="Hutchinson M.I."/>
            <person name="Powell A.J."/>
            <person name="Barry K."/>
            <person name="Miller A.N."/>
            <person name="Grigoriev I.V."/>
            <person name="Debuchy R."/>
            <person name="Gladieux P."/>
            <person name="Hiltunen Thoren M."/>
            <person name="Johannesson H."/>
        </authorList>
    </citation>
    <scope>NUCLEOTIDE SEQUENCE</scope>
    <source>
        <strain evidence="3">PSN293</strain>
    </source>
</reference>
<feature type="chain" id="PRO_5043042656" evidence="1">
    <location>
        <begin position="19"/>
        <end position="427"/>
    </location>
</feature>
<evidence type="ECO:0000256" key="1">
    <source>
        <dbReference type="SAM" id="SignalP"/>
    </source>
</evidence>
<comment type="caution">
    <text evidence="3">The sequence shown here is derived from an EMBL/GenBank/DDBJ whole genome shotgun (WGS) entry which is preliminary data.</text>
</comment>
<dbReference type="SUPFAM" id="SSF56601">
    <property type="entry name" value="beta-lactamase/transpeptidase-like"/>
    <property type="match status" value="1"/>
</dbReference>
<dbReference type="InterPro" id="IPR001466">
    <property type="entry name" value="Beta-lactam-related"/>
</dbReference>
<accession>A0AAN6Y663</accession>
<evidence type="ECO:0000313" key="4">
    <source>
        <dbReference type="Proteomes" id="UP001301769"/>
    </source>
</evidence>
<organism evidence="3 4">
    <name type="scientific">Rhypophila decipiens</name>
    <dbReference type="NCBI Taxonomy" id="261697"/>
    <lineage>
        <taxon>Eukaryota</taxon>
        <taxon>Fungi</taxon>
        <taxon>Dikarya</taxon>
        <taxon>Ascomycota</taxon>
        <taxon>Pezizomycotina</taxon>
        <taxon>Sordariomycetes</taxon>
        <taxon>Sordariomycetidae</taxon>
        <taxon>Sordariales</taxon>
        <taxon>Naviculisporaceae</taxon>
        <taxon>Rhypophila</taxon>
    </lineage>
</organism>
<name>A0AAN6Y663_9PEZI</name>
<sequence length="427" mass="46518">MVSVQALLLATLALTADAITSPDRSRPLSPQLKAKLDVGFSTAVREKRVPGITALALNRDGSIIYNNSFGTVNIDDPSSAPVTANTKMAIASMTKAVVSVAALQLVEQKKLNLDDPIEKYIPSWANLSVITGFSPSGEPILRPPKFKAKVIHLLTHTAGPAYFFDNENIKKWQTWVAKQPSPPPQPLAADPGTGWFYGPGTATLGHVIEAISGLRLDVYLNKHIFGPLGISPNTTGIVKPDMWSHFRSPDGTIVPDTSAPVQPPDDPFGDAYLISTITDYANFLLPLINDGRHPKSDVQILSPETAKKYLFTDLYPKSLTAPGFTPGKKEAGPGLGNWISSDPVLTNNYTFFPGIKKGWSSLWLLNKQDLPGRRRAMSGTWAGIMNTYYWVDDRSGKLGIVMTSLLPFLDGEVLKLFDLLEEVVYDC</sequence>
<dbReference type="InterPro" id="IPR050789">
    <property type="entry name" value="Diverse_Enzym_Activities"/>
</dbReference>
<evidence type="ECO:0000259" key="2">
    <source>
        <dbReference type="Pfam" id="PF00144"/>
    </source>
</evidence>
<protein>
    <submittedName>
        <fullName evidence="3">Beta-lactamase/transpeptidase-like protein</fullName>
    </submittedName>
</protein>
<gene>
    <name evidence="3" type="ORF">QBC37DRAFT_429279</name>
</gene>
<dbReference type="Proteomes" id="UP001301769">
    <property type="component" value="Unassembled WGS sequence"/>
</dbReference>
<dbReference type="PANTHER" id="PTHR43283:SF3">
    <property type="entry name" value="BETA-LACTAMASE FAMILY PROTEIN (AFU_ORTHOLOGUE AFUA_5G07500)"/>
    <property type="match status" value="1"/>
</dbReference>
<dbReference type="Gene3D" id="3.40.710.10">
    <property type="entry name" value="DD-peptidase/beta-lactamase superfamily"/>
    <property type="match status" value="1"/>
</dbReference>
<feature type="domain" description="Beta-lactamase-related" evidence="2">
    <location>
        <begin position="44"/>
        <end position="404"/>
    </location>
</feature>
<dbReference type="Pfam" id="PF00144">
    <property type="entry name" value="Beta-lactamase"/>
    <property type="match status" value="1"/>
</dbReference>
<evidence type="ECO:0000313" key="3">
    <source>
        <dbReference type="EMBL" id="KAK4210117.1"/>
    </source>
</evidence>
<dbReference type="AlphaFoldDB" id="A0AAN6Y663"/>
<dbReference type="PANTHER" id="PTHR43283">
    <property type="entry name" value="BETA-LACTAMASE-RELATED"/>
    <property type="match status" value="1"/>
</dbReference>
<feature type="signal peptide" evidence="1">
    <location>
        <begin position="1"/>
        <end position="18"/>
    </location>
</feature>
<reference evidence="3" key="2">
    <citation type="submission" date="2023-05" db="EMBL/GenBank/DDBJ databases">
        <authorList>
            <consortium name="Lawrence Berkeley National Laboratory"/>
            <person name="Steindorff A."/>
            <person name="Hensen N."/>
            <person name="Bonometti L."/>
            <person name="Westerberg I."/>
            <person name="Brannstrom I.O."/>
            <person name="Guillou S."/>
            <person name="Cros-Aarteil S."/>
            <person name="Calhoun S."/>
            <person name="Haridas S."/>
            <person name="Kuo A."/>
            <person name="Mondo S."/>
            <person name="Pangilinan J."/>
            <person name="Riley R."/>
            <person name="Labutti K."/>
            <person name="Andreopoulos B."/>
            <person name="Lipzen A."/>
            <person name="Chen C."/>
            <person name="Yanf M."/>
            <person name="Daum C."/>
            <person name="Ng V."/>
            <person name="Clum A."/>
            <person name="Ohm R."/>
            <person name="Martin F."/>
            <person name="Silar P."/>
            <person name="Natvig D."/>
            <person name="Lalanne C."/>
            <person name="Gautier V."/>
            <person name="Ament-Velasquez S.L."/>
            <person name="Kruys A."/>
            <person name="Hutchinson M.I."/>
            <person name="Powell A.J."/>
            <person name="Barry K."/>
            <person name="Miller A.N."/>
            <person name="Grigoriev I.V."/>
            <person name="Debuchy R."/>
            <person name="Gladieux P."/>
            <person name="Thoren M.H."/>
            <person name="Johannesson H."/>
        </authorList>
    </citation>
    <scope>NUCLEOTIDE SEQUENCE</scope>
    <source>
        <strain evidence="3">PSN293</strain>
    </source>
</reference>
<proteinExistence type="predicted"/>